<gene>
    <name evidence="3" type="ORF">AKJ50_01445</name>
</gene>
<feature type="domain" description="Nudix hydrolase" evidence="2">
    <location>
        <begin position="4"/>
        <end position="134"/>
    </location>
</feature>
<proteinExistence type="predicted"/>
<accession>A0A133VFN3</accession>
<dbReference type="PRINTS" id="PR00502">
    <property type="entry name" value="NUDIXFAMILY"/>
</dbReference>
<reference evidence="3 4" key="1">
    <citation type="journal article" date="2016" name="Sci. Rep.">
        <title>Metabolic traits of an uncultured archaeal lineage -MSBL1- from brine pools of the Red Sea.</title>
        <authorList>
            <person name="Mwirichia R."/>
            <person name="Alam I."/>
            <person name="Rashid M."/>
            <person name="Vinu M."/>
            <person name="Ba-Alawi W."/>
            <person name="Anthony Kamau A."/>
            <person name="Kamanda Ngugi D."/>
            <person name="Goker M."/>
            <person name="Klenk H.P."/>
            <person name="Bajic V."/>
            <person name="Stingl U."/>
        </authorList>
    </citation>
    <scope>NUCLEOTIDE SEQUENCE [LARGE SCALE GENOMIC DNA]</scope>
    <source>
        <strain evidence="3">SCGC-AAA382A13</strain>
    </source>
</reference>
<dbReference type="GO" id="GO:0016787">
    <property type="term" value="F:hydrolase activity"/>
    <property type="evidence" value="ECO:0007669"/>
    <property type="project" value="UniProtKB-KW"/>
</dbReference>
<dbReference type="EMBL" id="LHYD01000024">
    <property type="protein sequence ID" value="KXB05237.1"/>
    <property type="molecule type" value="Genomic_DNA"/>
</dbReference>
<dbReference type="Pfam" id="PF00293">
    <property type="entry name" value="NUDIX"/>
    <property type="match status" value="1"/>
</dbReference>
<dbReference type="PANTHER" id="PTHR43736:SF1">
    <property type="entry name" value="DIHYDRONEOPTERIN TRIPHOSPHATE DIPHOSPHATASE"/>
    <property type="match status" value="1"/>
</dbReference>
<dbReference type="PATRIC" id="fig|1698279.3.peg.183"/>
<comment type="caution">
    <text evidence="3">The sequence shown here is derived from an EMBL/GenBank/DDBJ whole genome shotgun (WGS) entry which is preliminary data.</text>
</comment>
<dbReference type="PROSITE" id="PS00893">
    <property type="entry name" value="NUDIX_BOX"/>
    <property type="match status" value="1"/>
</dbReference>
<dbReference type="Gene3D" id="3.90.79.10">
    <property type="entry name" value="Nucleoside Triphosphate Pyrophosphohydrolase"/>
    <property type="match status" value="1"/>
</dbReference>
<dbReference type="InterPro" id="IPR020476">
    <property type="entry name" value="Nudix_hydrolase"/>
</dbReference>
<evidence type="ECO:0000256" key="1">
    <source>
        <dbReference type="ARBA" id="ARBA00022801"/>
    </source>
</evidence>
<keyword evidence="4" id="KW-1185">Reference proteome</keyword>
<protein>
    <recommendedName>
        <fullName evidence="2">Nudix hydrolase domain-containing protein</fullName>
    </recommendedName>
</protein>
<dbReference type="PANTHER" id="PTHR43736">
    <property type="entry name" value="ADP-RIBOSE PYROPHOSPHATASE"/>
    <property type="match status" value="1"/>
</dbReference>
<keyword evidence="1" id="KW-0378">Hydrolase</keyword>
<dbReference type="InterPro" id="IPR000086">
    <property type="entry name" value="NUDIX_hydrolase_dom"/>
</dbReference>
<evidence type="ECO:0000259" key="2">
    <source>
        <dbReference type="PROSITE" id="PS51462"/>
    </source>
</evidence>
<evidence type="ECO:0000313" key="3">
    <source>
        <dbReference type="EMBL" id="KXB05237.1"/>
    </source>
</evidence>
<dbReference type="InterPro" id="IPR015797">
    <property type="entry name" value="NUDIX_hydrolase-like_dom_sf"/>
</dbReference>
<dbReference type="InterPro" id="IPR020084">
    <property type="entry name" value="NUDIX_hydrolase_CS"/>
</dbReference>
<name>A0A133VFN3_9EURY</name>
<dbReference type="Proteomes" id="UP000070311">
    <property type="component" value="Unassembled WGS sequence"/>
</dbReference>
<organism evidence="3 4">
    <name type="scientific">candidate division MSBL1 archaeon SCGC-AAA382A13</name>
    <dbReference type="NCBI Taxonomy" id="1698279"/>
    <lineage>
        <taxon>Archaea</taxon>
        <taxon>Methanobacteriati</taxon>
        <taxon>Methanobacteriota</taxon>
        <taxon>candidate division MSBL1</taxon>
    </lineage>
</organism>
<evidence type="ECO:0000313" key="4">
    <source>
        <dbReference type="Proteomes" id="UP000070311"/>
    </source>
</evidence>
<sequence length="135" mass="15316">MEERKRPSLTVDIIIEMDEGIVLVKRKNNPFRGDWAIPGGFVEYGETVEEAARREAEEETGLRVELENLVGVYSDPDRDPRGHVVSICFSATKKEGELRAATDAANVKVFKEVPWNNLAFDHENILKEFQSNKVI</sequence>
<dbReference type="SUPFAM" id="SSF55811">
    <property type="entry name" value="Nudix"/>
    <property type="match status" value="1"/>
</dbReference>
<dbReference type="AlphaFoldDB" id="A0A133VFN3"/>
<dbReference type="PROSITE" id="PS51462">
    <property type="entry name" value="NUDIX"/>
    <property type="match status" value="1"/>
</dbReference>
<dbReference type="CDD" id="cd18873">
    <property type="entry name" value="NUDIX_NadM_like"/>
    <property type="match status" value="1"/>
</dbReference>